<comment type="caution">
    <text evidence="6">The sequence shown here is derived from an EMBL/GenBank/DDBJ whole genome shotgun (WGS) entry which is preliminary data.</text>
</comment>
<dbReference type="AlphaFoldDB" id="A0A9X1SHA3"/>
<evidence type="ECO:0000256" key="1">
    <source>
        <dbReference type="ARBA" id="ARBA00009183"/>
    </source>
</evidence>
<dbReference type="PANTHER" id="PTHR23023">
    <property type="entry name" value="DIMETHYLANILINE MONOOXYGENASE"/>
    <property type="match status" value="1"/>
</dbReference>
<dbReference type="InterPro" id="IPR036188">
    <property type="entry name" value="FAD/NAD-bd_sf"/>
</dbReference>
<reference evidence="6" key="1">
    <citation type="submission" date="2021-11" db="EMBL/GenBank/DDBJ databases">
        <title>Genome sequence.</title>
        <authorList>
            <person name="Sun Q."/>
        </authorList>
    </citation>
    <scope>NUCLEOTIDE SEQUENCE</scope>
    <source>
        <strain evidence="6">JC732</strain>
    </source>
</reference>
<name>A0A9X1SHA3_9BACT</name>
<dbReference type="Proteomes" id="UP001139103">
    <property type="component" value="Unassembled WGS sequence"/>
</dbReference>
<dbReference type="GO" id="GO:0004499">
    <property type="term" value="F:N,N-dimethylaniline monooxygenase activity"/>
    <property type="evidence" value="ECO:0007669"/>
    <property type="project" value="InterPro"/>
</dbReference>
<evidence type="ECO:0000256" key="4">
    <source>
        <dbReference type="ARBA" id="ARBA00022857"/>
    </source>
</evidence>
<dbReference type="InterPro" id="IPR020946">
    <property type="entry name" value="Flavin_mOase-like"/>
</dbReference>
<comment type="similarity">
    <text evidence="1">Belongs to the FMO family.</text>
</comment>
<dbReference type="InterPro" id="IPR050346">
    <property type="entry name" value="FMO-like"/>
</dbReference>
<evidence type="ECO:0000256" key="2">
    <source>
        <dbReference type="ARBA" id="ARBA00022630"/>
    </source>
</evidence>
<dbReference type="Gene3D" id="3.50.50.60">
    <property type="entry name" value="FAD/NAD(P)-binding domain"/>
    <property type="match status" value="1"/>
</dbReference>
<dbReference type="PIRSF" id="PIRSF000332">
    <property type="entry name" value="FMO"/>
    <property type="match status" value="1"/>
</dbReference>
<keyword evidence="7" id="KW-1185">Reference proteome</keyword>
<dbReference type="PRINTS" id="PR00370">
    <property type="entry name" value="FMOXYGENASE"/>
</dbReference>
<evidence type="ECO:0000313" key="7">
    <source>
        <dbReference type="Proteomes" id="UP001139103"/>
    </source>
</evidence>
<sequence length="433" mass="49131">MIGAGPSGLTVLKNLLQFGVQCHALEREEDLGGNWSFGKESSSVYQSTHLISSKRMTAYEEFPMPESFSSYPSHQEALQYLCSYAREFDLYSHIQFRTTVNHIASVGSDAWEVHVAGESEPRKYAGVIIANGHHWDPLLPEIPGDFAGETMHARQFKFSEQLRGKRVLVIGAGNTGCDIAVEAAIHAESAAISMRRGYHFVPKFIRGKPSDVVGDRVRSWPIPQAWKRWIVRQSIAFALGRPEKYGLPHPDHDIFATHPIINSQLPYYVGHGRVQVFPDVKKFDGREVVFADDRRQEFDLVIFATGYKLSFPFIDLEELHPQNGTPRLFLHAFHPDRDNIYVAGMIQPNSGQWPLTELQAKIMARFIAAQTTNPEIASWFRALKHSSGLGLPHRQEYVASPRHLLEVDYYAYRERLRKIVSRMDAVKPLNAQH</sequence>
<dbReference type="SUPFAM" id="SSF51905">
    <property type="entry name" value="FAD/NAD(P)-binding domain"/>
    <property type="match status" value="1"/>
</dbReference>
<evidence type="ECO:0000256" key="3">
    <source>
        <dbReference type="ARBA" id="ARBA00022827"/>
    </source>
</evidence>
<keyword evidence="2" id="KW-0285">Flavoprotein</keyword>
<accession>A0A9X1SHA3</accession>
<evidence type="ECO:0000313" key="6">
    <source>
        <dbReference type="EMBL" id="MCC9629606.1"/>
    </source>
</evidence>
<evidence type="ECO:0000256" key="5">
    <source>
        <dbReference type="ARBA" id="ARBA00023002"/>
    </source>
</evidence>
<organism evidence="6 7">
    <name type="scientific">Blastopirellula sediminis</name>
    <dbReference type="NCBI Taxonomy" id="2894196"/>
    <lineage>
        <taxon>Bacteria</taxon>
        <taxon>Pseudomonadati</taxon>
        <taxon>Planctomycetota</taxon>
        <taxon>Planctomycetia</taxon>
        <taxon>Pirellulales</taxon>
        <taxon>Pirellulaceae</taxon>
        <taxon>Blastopirellula</taxon>
    </lineage>
</organism>
<dbReference type="InterPro" id="IPR000960">
    <property type="entry name" value="Flavin_mOase"/>
</dbReference>
<keyword evidence="3" id="KW-0274">FAD</keyword>
<dbReference type="EMBL" id="JAJKFT010000010">
    <property type="protein sequence ID" value="MCC9629606.1"/>
    <property type="molecule type" value="Genomic_DNA"/>
</dbReference>
<dbReference type="GO" id="GO:0050660">
    <property type="term" value="F:flavin adenine dinucleotide binding"/>
    <property type="evidence" value="ECO:0007669"/>
    <property type="project" value="InterPro"/>
</dbReference>
<keyword evidence="4" id="KW-0521">NADP</keyword>
<protein>
    <submittedName>
        <fullName evidence="6">NAD(P)-binding domain-containing protein</fullName>
    </submittedName>
</protein>
<proteinExistence type="inferred from homology"/>
<gene>
    <name evidence="6" type="ORF">LOC68_14530</name>
</gene>
<dbReference type="RefSeq" id="WP_230225147.1">
    <property type="nucleotide sequence ID" value="NZ_JAJKFT010000010.1"/>
</dbReference>
<dbReference type="Pfam" id="PF00743">
    <property type="entry name" value="FMO-like"/>
    <property type="match status" value="1"/>
</dbReference>
<dbReference type="GO" id="GO:0050661">
    <property type="term" value="F:NADP binding"/>
    <property type="evidence" value="ECO:0007669"/>
    <property type="project" value="InterPro"/>
</dbReference>
<keyword evidence="5" id="KW-0560">Oxidoreductase</keyword>